<proteinExistence type="predicted"/>
<dbReference type="Proteomes" id="UP000309992">
    <property type="component" value="Unassembled WGS sequence"/>
</dbReference>
<evidence type="ECO:0000313" key="3">
    <source>
        <dbReference type="EMBL" id="TKG72655.1"/>
    </source>
</evidence>
<accession>A0ABY2S9S1</accession>
<sequence>MPTFDTPEPISATIELVVGDLRIEASDRADTVVRVRPTDESDESDVRAAEQTRVEFSGGNLVVRAPKNRPLDFSKKSRSVDVTIELPSGSRVHADAAMADLRGTGRLADCRFKTAAGHVHLDHTGPLELNTSAGNVSVDRIDGRAEVSTGSGKLRIGELNGTGVVKNSNGDCEIGTVTGKLRVRNANGDISVGASADGVDARTANGAIGLGQAAGGPLALETSMGNVDVGIKAGTPAWLDVKTAFGRVDSELDPSTDGPGPDNQSIEVRARTSMGDIIIRRS</sequence>
<organism evidence="3 4">
    <name type="scientific">Prauserella endophytica</name>
    <dbReference type="NCBI Taxonomy" id="1592324"/>
    <lineage>
        <taxon>Bacteria</taxon>
        <taxon>Bacillati</taxon>
        <taxon>Actinomycetota</taxon>
        <taxon>Actinomycetes</taxon>
        <taxon>Pseudonocardiales</taxon>
        <taxon>Pseudonocardiaceae</taxon>
        <taxon>Prauserella</taxon>
        <taxon>Prauserella coralliicola group</taxon>
    </lineage>
</organism>
<dbReference type="EMBL" id="SWMS01000002">
    <property type="protein sequence ID" value="TKG72655.1"/>
    <property type="molecule type" value="Genomic_DNA"/>
</dbReference>
<evidence type="ECO:0000256" key="1">
    <source>
        <dbReference type="SAM" id="MobiDB-lite"/>
    </source>
</evidence>
<keyword evidence="4" id="KW-1185">Reference proteome</keyword>
<comment type="caution">
    <text evidence="3">The sequence shown here is derived from an EMBL/GenBank/DDBJ whole genome shotgun (WGS) entry which is preliminary data.</text>
</comment>
<feature type="region of interest" description="Disordered" evidence="1">
    <location>
        <begin position="249"/>
        <end position="271"/>
    </location>
</feature>
<protein>
    <submittedName>
        <fullName evidence="3">DUF4097 domain-containing protein</fullName>
    </submittedName>
</protein>
<dbReference type="RefSeq" id="WP_112269800.1">
    <property type="nucleotide sequence ID" value="NZ_SWMS01000002.1"/>
</dbReference>
<evidence type="ECO:0000313" key="4">
    <source>
        <dbReference type="Proteomes" id="UP000309992"/>
    </source>
</evidence>
<feature type="domain" description="DUF4097" evidence="2">
    <location>
        <begin position="20"/>
        <end position="208"/>
    </location>
</feature>
<dbReference type="InterPro" id="IPR025164">
    <property type="entry name" value="Toastrack_DUF4097"/>
</dbReference>
<name>A0ABY2S9S1_9PSEU</name>
<gene>
    <name evidence="3" type="ORF">FCN18_05290</name>
</gene>
<dbReference type="Pfam" id="PF13349">
    <property type="entry name" value="DUF4097"/>
    <property type="match status" value="1"/>
</dbReference>
<reference evidence="3 4" key="1">
    <citation type="journal article" date="2015" name="Antonie Van Leeuwenhoek">
        <title>Prauserella endophytica sp. nov., an endophytic actinobacterium isolated from Tamarix taklamakanensis.</title>
        <authorList>
            <person name="Liu J.M."/>
            <person name="Habden X."/>
            <person name="Guo L."/>
            <person name="Tuo L."/>
            <person name="Jiang Z.K."/>
            <person name="Liu S.W."/>
            <person name="Liu X.F."/>
            <person name="Chen L."/>
            <person name="Li R.F."/>
            <person name="Zhang Y.Q."/>
            <person name="Sun C.H."/>
        </authorList>
    </citation>
    <scope>NUCLEOTIDE SEQUENCE [LARGE SCALE GENOMIC DNA]</scope>
    <source>
        <strain evidence="3 4">CGMCC 4.7182</strain>
    </source>
</reference>
<dbReference type="PANTHER" id="PTHR34094:SF1">
    <property type="entry name" value="PROTEIN FAM185A"/>
    <property type="match status" value="1"/>
</dbReference>
<evidence type="ECO:0000259" key="2">
    <source>
        <dbReference type="Pfam" id="PF13349"/>
    </source>
</evidence>
<dbReference type="PANTHER" id="PTHR34094">
    <property type="match status" value="1"/>
</dbReference>
<dbReference type="Gene3D" id="2.160.20.120">
    <property type="match status" value="1"/>
</dbReference>